<protein>
    <recommendedName>
        <fullName evidence="3">Four helix bundle protein</fullName>
    </recommendedName>
</protein>
<proteinExistence type="predicted"/>
<keyword evidence="2" id="KW-1185">Reference proteome</keyword>
<dbReference type="EMBL" id="JBHSWE010000001">
    <property type="protein sequence ID" value="MFC6669296.1"/>
    <property type="molecule type" value="Genomic_DNA"/>
</dbReference>
<dbReference type="RefSeq" id="WP_379907865.1">
    <property type="nucleotide sequence ID" value="NZ_JBHSWE010000001.1"/>
</dbReference>
<organism evidence="1 2">
    <name type="scientific">Marinobacterium aestuariivivens</name>
    <dbReference type="NCBI Taxonomy" id="1698799"/>
    <lineage>
        <taxon>Bacteria</taxon>
        <taxon>Pseudomonadati</taxon>
        <taxon>Pseudomonadota</taxon>
        <taxon>Gammaproteobacteria</taxon>
        <taxon>Oceanospirillales</taxon>
        <taxon>Oceanospirillaceae</taxon>
        <taxon>Marinobacterium</taxon>
    </lineage>
</organism>
<evidence type="ECO:0000313" key="2">
    <source>
        <dbReference type="Proteomes" id="UP001596422"/>
    </source>
</evidence>
<evidence type="ECO:0008006" key="3">
    <source>
        <dbReference type="Google" id="ProtNLM"/>
    </source>
</evidence>
<evidence type="ECO:0000313" key="1">
    <source>
        <dbReference type="EMBL" id="MFC6669296.1"/>
    </source>
</evidence>
<accession>A0ABW1ZVT1</accession>
<comment type="caution">
    <text evidence="1">The sequence shown here is derived from an EMBL/GenBank/DDBJ whole genome shotgun (WGS) entry which is preliminary data.</text>
</comment>
<reference evidence="2" key="1">
    <citation type="journal article" date="2019" name="Int. J. Syst. Evol. Microbiol.">
        <title>The Global Catalogue of Microorganisms (GCM) 10K type strain sequencing project: providing services to taxonomists for standard genome sequencing and annotation.</title>
        <authorList>
            <consortium name="The Broad Institute Genomics Platform"/>
            <consortium name="The Broad Institute Genome Sequencing Center for Infectious Disease"/>
            <person name="Wu L."/>
            <person name="Ma J."/>
        </authorList>
    </citation>
    <scope>NUCLEOTIDE SEQUENCE [LARGE SCALE GENOMIC DNA]</scope>
    <source>
        <strain evidence="2">NBRC 111756</strain>
    </source>
</reference>
<gene>
    <name evidence="1" type="ORF">ACFQDL_03680</name>
</gene>
<sequence>MLKVSSRVKSIALDLKQTLLQNQAARANYRALSDIEQAAKELTRFCLYSADKAGRISAQARRFYSNEASQTQADERDACYRQMLELTSHIERAASLHEEKGN</sequence>
<name>A0ABW1ZVT1_9GAMM</name>
<dbReference type="Proteomes" id="UP001596422">
    <property type="component" value="Unassembled WGS sequence"/>
</dbReference>